<comment type="caution">
    <text evidence="4">The sequence shown here is derived from an EMBL/GenBank/DDBJ whole genome shotgun (WGS) entry which is preliminary data.</text>
</comment>
<dbReference type="InterPro" id="IPR050987">
    <property type="entry name" value="AtrR-like"/>
</dbReference>
<feature type="region of interest" description="Disordered" evidence="2">
    <location>
        <begin position="134"/>
        <end position="181"/>
    </location>
</feature>
<sequence length="321" mass="35462">MSTDHHDPAQDGPSSSYPPPPTTDATIDMMTAAAATTTISPEPSRPPEPTPTATHQVHVGEKRRRDEASYEQHDPALLMAVAADARRGEEEGGGGREAEVHQQAAQLPREMSSYPDLNLELDRQKRHRLDEEQIQIVQQQQAQQSSQQHPTLLQSPSTKPRGRRAANAPAEFSHAIKTRQQTYTRTGQACDRCKVRKIKCDALPEGCSACTTARVECFVTDRVSGRTERRGYLQEVERERERMLLYIRDLERIIAGGTEMDIRPSPWTASLPPGGELAVTPVVVDGDAQAGWEQVGSVLVRGFRMRHGVLMDGHDGGENHA</sequence>
<dbReference type="PANTHER" id="PTHR46910">
    <property type="entry name" value="TRANSCRIPTION FACTOR PDR1"/>
    <property type="match status" value="1"/>
</dbReference>
<dbReference type="AlphaFoldDB" id="A0A084GEX6"/>
<keyword evidence="1" id="KW-0539">Nucleus</keyword>
<dbReference type="Gene3D" id="4.10.240.10">
    <property type="entry name" value="Zn(2)-C6 fungal-type DNA-binding domain"/>
    <property type="match status" value="1"/>
</dbReference>
<evidence type="ECO:0000313" key="5">
    <source>
        <dbReference type="Proteomes" id="UP000028545"/>
    </source>
</evidence>
<dbReference type="GO" id="GO:0000981">
    <property type="term" value="F:DNA-binding transcription factor activity, RNA polymerase II-specific"/>
    <property type="evidence" value="ECO:0007669"/>
    <property type="project" value="InterPro"/>
</dbReference>
<feature type="compositionally biased region" description="Low complexity" evidence="2">
    <location>
        <begin position="23"/>
        <end position="42"/>
    </location>
</feature>
<evidence type="ECO:0000256" key="2">
    <source>
        <dbReference type="SAM" id="MobiDB-lite"/>
    </source>
</evidence>
<dbReference type="SUPFAM" id="SSF57701">
    <property type="entry name" value="Zn2/Cys6 DNA-binding domain"/>
    <property type="match status" value="1"/>
</dbReference>
<dbReference type="InterPro" id="IPR001138">
    <property type="entry name" value="Zn2Cys6_DnaBD"/>
</dbReference>
<dbReference type="Pfam" id="PF00172">
    <property type="entry name" value="Zn_clus"/>
    <property type="match status" value="1"/>
</dbReference>
<dbReference type="PANTHER" id="PTHR46910:SF4">
    <property type="entry name" value="ZN(2)-C6 FUNGAL-TYPE DOMAIN-CONTAINING PROTEIN"/>
    <property type="match status" value="1"/>
</dbReference>
<feature type="compositionally biased region" description="Polar residues" evidence="2">
    <location>
        <begin position="149"/>
        <end position="158"/>
    </location>
</feature>
<feature type="compositionally biased region" description="Low complexity" evidence="2">
    <location>
        <begin position="134"/>
        <end position="148"/>
    </location>
</feature>
<gene>
    <name evidence="4" type="ORF">SAPIO_CDS1259</name>
</gene>
<dbReference type="KEGG" id="sapo:SAPIO_CDS1259"/>
<dbReference type="GO" id="GO:0008270">
    <property type="term" value="F:zinc ion binding"/>
    <property type="evidence" value="ECO:0007669"/>
    <property type="project" value="InterPro"/>
</dbReference>
<dbReference type="EMBL" id="JOWA01000055">
    <property type="protein sequence ID" value="KEZ45888.1"/>
    <property type="molecule type" value="Genomic_DNA"/>
</dbReference>
<accession>A0A084GEX6</accession>
<dbReference type="PROSITE" id="PS50048">
    <property type="entry name" value="ZN2_CY6_FUNGAL_2"/>
    <property type="match status" value="1"/>
</dbReference>
<dbReference type="RefSeq" id="XP_016645687.1">
    <property type="nucleotide sequence ID" value="XM_016784571.1"/>
</dbReference>
<proteinExistence type="predicted"/>
<dbReference type="HOGENOM" id="CLU_866416_0_0_1"/>
<evidence type="ECO:0000259" key="3">
    <source>
        <dbReference type="PROSITE" id="PS50048"/>
    </source>
</evidence>
<feature type="region of interest" description="Disordered" evidence="2">
    <location>
        <begin position="1"/>
        <end position="114"/>
    </location>
</feature>
<dbReference type="PROSITE" id="PS00463">
    <property type="entry name" value="ZN2_CY6_FUNGAL_1"/>
    <property type="match status" value="1"/>
</dbReference>
<feature type="compositionally biased region" description="Basic and acidic residues" evidence="2">
    <location>
        <begin position="58"/>
        <end position="74"/>
    </location>
</feature>
<feature type="domain" description="Zn(2)-C6 fungal-type" evidence="3">
    <location>
        <begin position="189"/>
        <end position="217"/>
    </location>
</feature>
<feature type="compositionally biased region" description="Basic and acidic residues" evidence="2">
    <location>
        <begin position="84"/>
        <end position="100"/>
    </location>
</feature>
<dbReference type="VEuPathDB" id="FungiDB:SAPIO_CDS1259"/>
<name>A0A084GEX6_PSEDA</name>
<dbReference type="InterPro" id="IPR036864">
    <property type="entry name" value="Zn2-C6_fun-type_DNA-bd_sf"/>
</dbReference>
<dbReference type="Proteomes" id="UP000028545">
    <property type="component" value="Unassembled WGS sequence"/>
</dbReference>
<dbReference type="CDD" id="cd00067">
    <property type="entry name" value="GAL4"/>
    <property type="match status" value="1"/>
</dbReference>
<protein>
    <recommendedName>
        <fullName evidence="3">Zn(2)-C6 fungal-type domain-containing protein</fullName>
    </recommendedName>
</protein>
<evidence type="ECO:0000313" key="4">
    <source>
        <dbReference type="EMBL" id="KEZ45888.1"/>
    </source>
</evidence>
<organism evidence="4 5">
    <name type="scientific">Pseudallescheria apiosperma</name>
    <name type="common">Scedosporium apiospermum</name>
    <dbReference type="NCBI Taxonomy" id="563466"/>
    <lineage>
        <taxon>Eukaryota</taxon>
        <taxon>Fungi</taxon>
        <taxon>Dikarya</taxon>
        <taxon>Ascomycota</taxon>
        <taxon>Pezizomycotina</taxon>
        <taxon>Sordariomycetes</taxon>
        <taxon>Hypocreomycetidae</taxon>
        <taxon>Microascales</taxon>
        <taxon>Microascaceae</taxon>
        <taxon>Scedosporium</taxon>
    </lineage>
</organism>
<evidence type="ECO:0000256" key="1">
    <source>
        <dbReference type="ARBA" id="ARBA00023242"/>
    </source>
</evidence>
<dbReference type="SMART" id="SM00066">
    <property type="entry name" value="GAL4"/>
    <property type="match status" value="1"/>
</dbReference>
<keyword evidence="5" id="KW-1185">Reference proteome</keyword>
<reference evidence="4 5" key="1">
    <citation type="journal article" date="2014" name="Genome Announc.">
        <title>Draft genome sequence of the pathogenic fungus Scedosporium apiospermum.</title>
        <authorList>
            <person name="Vandeputte P."/>
            <person name="Ghamrawi S."/>
            <person name="Rechenmann M."/>
            <person name="Iltis A."/>
            <person name="Giraud S."/>
            <person name="Fleury M."/>
            <person name="Thornton C."/>
            <person name="Delhaes L."/>
            <person name="Meyer W."/>
            <person name="Papon N."/>
            <person name="Bouchara J.P."/>
        </authorList>
    </citation>
    <scope>NUCLEOTIDE SEQUENCE [LARGE SCALE GENOMIC DNA]</scope>
    <source>
        <strain evidence="4 5">IHEM 14462</strain>
    </source>
</reference>
<dbReference type="OrthoDB" id="5154299at2759"/>
<dbReference type="GeneID" id="27720331"/>